<dbReference type="InterPro" id="IPR000504">
    <property type="entry name" value="RRM_dom"/>
</dbReference>
<dbReference type="InterPro" id="IPR052462">
    <property type="entry name" value="SLIRP/GR-RBP-like"/>
</dbReference>
<dbReference type="WBParaSite" id="L893_g1476.t1">
    <property type="protein sequence ID" value="L893_g1476.t1"/>
    <property type="gene ID" value="L893_g1476"/>
</dbReference>
<feature type="domain" description="RRM" evidence="4">
    <location>
        <begin position="42"/>
        <end position="119"/>
    </location>
</feature>
<dbReference type="AlphaFoldDB" id="A0A1I7YCJ7"/>
<feature type="region of interest" description="Disordered" evidence="3">
    <location>
        <begin position="130"/>
        <end position="159"/>
    </location>
</feature>
<evidence type="ECO:0000313" key="6">
    <source>
        <dbReference type="WBParaSite" id="L893_g1476.t1"/>
    </source>
</evidence>
<dbReference type="PANTHER" id="PTHR48027">
    <property type="entry name" value="HETEROGENEOUS NUCLEAR RIBONUCLEOPROTEIN 87F-RELATED"/>
    <property type="match status" value="1"/>
</dbReference>
<dbReference type="InterPro" id="IPR012677">
    <property type="entry name" value="Nucleotide-bd_a/b_plait_sf"/>
</dbReference>
<dbReference type="PROSITE" id="PS50102">
    <property type="entry name" value="RRM"/>
    <property type="match status" value="1"/>
</dbReference>
<keyword evidence="5" id="KW-1185">Reference proteome</keyword>
<proteinExistence type="predicted"/>
<accession>A0A1I7YCJ7</accession>
<name>A0A1I7YCJ7_9BILA</name>
<sequence length="271" mass="31398">MDMLQKADLVKPIKAHELKGMNRLKHEVEEDTHVPISEQKDRKLFLGGLRACTTEMHIRQHFDRFGVVTQAVVINKKSDGRPKFFGYVTFDTKDAADRALAEEDHIIAGRGITVQRVRRAYFQEVPQETSRYHHPLDPFDSMDPSDPHEDTMEPRVSRRQRPCKYGFHRHCTDLESKNRQEAGELKWEKLNLEDDNVEYNYNNKSRFSEEFANKTSGESGKDAPKMFLQAERRPNAFNGSTVFMRNMGLPLSGINKQSLRSNGRRFTPESN</sequence>
<evidence type="ECO:0000313" key="5">
    <source>
        <dbReference type="Proteomes" id="UP000095287"/>
    </source>
</evidence>
<dbReference type="Proteomes" id="UP000095287">
    <property type="component" value="Unplaced"/>
</dbReference>
<dbReference type="InterPro" id="IPR035979">
    <property type="entry name" value="RBD_domain_sf"/>
</dbReference>
<dbReference type="Pfam" id="PF00076">
    <property type="entry name" value="RRM_1"/>
    <property type="match status" value="1"/>
</dbReference>
<evidence type="ECO:0000256" key="2">
    <source>
        <dbReference type="PROSITE-ProRule" id="PRU00176"/>
    </source>
</evidence>
<dbReference type="GO" id="GO:0003723">
    <property type="term" value="F:RNA binding"/>
    <property type="evidence" value="ECO:0007669"/>
    <property type="project" value="UniProtKB-UniRule"/>
</dbReference>
<dbReference type="SUPFAM" id="SSF54928">
    <property type="entry name" value="RNA-binding domain, RBD"/>
    <property type="match status" value="1"/>
</dbReference>
<evidence type="ECO:0000259" key="4">
    <source>
        <dbReference type="PROSITE" id="PS50102"/>
    </source>
</evidence>
<reference evidence="6" key="1">
    <citation type="submission" date="2016-11" db="UniProtKB">
        <authorList>
            <consortium name="WormBaseParasite"/>
        </authorList>
    </citation>
    <scope>IDENTIFICATION</scope>
</reference>
<organism evidence="5 6">
    <name type="scientific">Steinernema glaseri</name>
    <dbReference type="NCBI Taxonomy" id="37863"/>
    <lineage>
        <taxon>Eukaryota</taxon>
        <taxon>Metazoa</taxon>
        <taxon>Ecdysozoa</taxon>
        <taxon>Nematoda</taxon>
        <taxon>Chromadorea</taxon>
        <taxon>Rhabditida</taxon>
        <taxon>Tylenchina</taxon>
        <taxon>Panagrolaimomorpha</taxon>
        <taxon>Strongyloidoidea</taxon>
        <taxon>Steinernematidae</taxon>
        <taxon>Steinernema</taxon>
    </lineage>
</organism>
<dbReference type="Gene3D" id="3.30.70.330">
    <property type="match status" value="1"/>
</dbReference>
<evidence type="ECO:0000256" key="1">
    <source>
        <dbReference type="ARBA" id="ARBA00022884"/>
    </source>
</evidence>
<dbReference type="SMART" id="SM00360">
    <property type="entry name" value="RRM"/>
    <property type="match status" value="1"/>
</dbReference>
<evidence type="ECO:0000256" key="3">
    <source>
        <dbReference type="SAM" id="MobiDB-lite"/>
    </source>
</evidence>
<keyword evidence="1 2" id="KW-0694">RNA-binding</keyword>
<feature type="compositionally biased region" description="Basic and acidic residues" evidence="3">
    <location>
        <begin position="145"/>
        <end position="156"/>
    </location>
</feature>
<protein>
    <submittedName>
        <fullName evidence="6">RRM domain-containing protein</fullName>
    </submittedName>
</protein>